<gene>
    <name evidence="6" type="ORF">GCM10009742_47740</name>
</gene>
<name>A0ABN2E3N5_9ACTN</name>
<accession>A0ABN2E3N5</accession>
<dbReference type="RefSeq" id="WP_344194966.1">
    <property type="nucleotide sequence ID" value="NZ_BAAAND010000008.1"/>
</dbReference>
<evidence type="ECO:0000259" key="5">
    <source>
        <dbReference type="SMART" id="SM01086"/>
    </source>
</evidence>
<dbReference type="Pfam" id="PF07724">
    <property type="entry name" value="AAA_2"/>
    <property type="match status" value="1"/>
</dbReference>
<reference evidence="6 7" key="1">
    <citation type="journal article" date="2019" name="Int. J. Syst. Evol. Microbiol.">
        <title>The Global Catalogue of Microorganisms (GCM) 10K type strain sequencing project: providing services to taxonomists for standard genome sequencing and annotation.</title>
        <authorList>
            <consortium name="The Broad Institute Genomics Platform"/>
            <consortium name="The Broad Institute Genome Sequencing Center for Infectious Disease"/>
            <person name="Wu L."/>
            <person name="Ma J."/>
        </authorList>
    </citation>
    <scope>NUCLEOTIDE SEQUENCE [LARGE SCALE GENOMIC DNA]</scope>
    <source>
        <strain evidence="6 7">JCM 14304</strain>
    </source>
</reference>
<dbReference type="SMART" id="SM01086">
    <property type="entry name" value="ClpB_D2-small"/>
    <property type="match status" value="1"/>
</dbReference>
<organism evidence="6 7">
    <name type="scientific">Kribbella karoonensis</name>
    <dbReference type="NCBI Taxonomy" id="324851"/>
    <lineage>
        <taxon>Bacteria</taxon>
        <taxon>Bacillati</taxon>
        <taxon>Actinomycetota</taxon>
        <taxon>Actinomycetes</taxon>
        <taxon>Propionibacteriales</taxon>
        <taxon>Kribbellaceae</taxon>
        <taxon>Kribbella</taxon>
    </lineage>
</organism>
<evidence type="ECO:0000313" key="6">
    <source>
        <dbReference type="EMBL" id="GAA1595409.1"/>
    </source>
</evidence>
<keyword evidence="1" id="KW-0547">Nucleotide-binding</keyword>
<feature type="domain" description="AAA+ ATPase" evidence="4">
    <location>
        <begin position="335"/>
        <end position="511"/>
    </location>
</feature>
<dbReference type="SMART" id="SM00382">
    <property type="entry name" value="AAA"/>
    <property type="match status" value="1"/>
</dbReference>
<evidence type="ECO:0000256" key="3">
    <source>
        <dbReference type="ARBA" id="ARBA00023186"/>
    </source>
</evidence>
<keyword evidence="7" id="KW-1185">Reference proteome</keyword>
<dbReference type="InterPro" id="IPR003959">
    <property type="entry name" value="ATPase_AAA_core"/>
</dbReference>
<evidence type="ECO:0000259" key="4">
    <source>
        <dbReference type="SMART" id="SM00382"/>
    </source>
</evidence>
<feature type="domain" description="Clp ATPase C-terminal" evidence="5">
    <location>
        <begin position="510"/>
        <end position="596"/>
    </location>
</feature>
<dbReference type="CDD" id="cd19499">
    <property type="entry name" value="RecA-like_ClpB_Hsp104-like"/>
    <property type="match status" value="1"/>
</dbReference>
<dbReference type="InterPro" id="IPR019489">
    <property type="entry name" value="Clp_ATPase_C"/>
</dbReference>
<dbReference type="Proteomes" id="UP001500190">
    <property type="component" value="Unassembled WGS sequence"/>
</dbReference>
<dbReference type="InterPro" id="IPR001270">
    <property type="entry name" value="ClpA/B"/>
</dbReference>
<evidence type="ECO:0000256" key="1">
    <source>
        <dbReference type="ARBA" id="ARBA00022741"/>
    </source>
</evidence>
<dbReference type="InterPro" id="IPR003593">
    <property type="entry name" value="AAA+_ATPase"/>
</dbReference>
<sequence length="607" mass="65781">MSPRGLDDHPAWLREIDASLTVAPAYVLHGNLRDRYLVPGEGGRWTPLDLHPALWDTLRRSGFAAVLRHTPVGLQVLPNEPEATRLVARVTGLNGELNGRPIGPDQLTGVLRAVTSCRDARLALTIDYVSQWRPAGIPPTDAEHAFMQAALAVVHDARPIVVGSQRTSGLFNPLIWLVDRPADLPPWLTGGSEGIRQISVPQPELGARLRLARGLVASMPGGDRLPEEDLENAAARFAERSVGMSLHAMIATTQLALDQSLGPERIDDAVRAYRIGMTENPWAHPELRARIRNGEAVLSAKVKGQRRAVRHALDILIRSNTGMTGAERGGDATGPRGILFFAGPTGVGKTELAKRITHLVFGDENAYVRFDMSEFAADHSEARLIGSPPGYEGHGEGGELTNAVRQRPFCVVLFDEVEKAHPRILDKFLQILSDGRLTDGSGDTVHFGEAIIVFTSNLGVPELRPGEAVPVGAELETAVKKAIEHEFSVTIHRPELLGRIGDNIVVFDYIDPVTAVELAGEFIGNVVRRAAEQHRLELTVSAEVRRDVVELAVADLSKGGRGIGRVVESTLVNPLARALFDLPAGTTAVTVKELVREEGGWFTVKLV</sequence>
<dbReference type="PRINTS" id="PR00300">
    <property type="entry name" value="CLPPROTEASEA"/>
</dbReference>
<evidence type="ECO:0000313" key="7">
    <source>
        <dbReference type="Proteomes" id="UP001500190"/>
    </source>
</evidence>
<dbReference type="InterPro" id="IPR027417">
    <property type="entry name" value="P-loop_NTPase"/>
</dbReference>
<keyword evidence="2" id="KW-0067">ATP-binding</keyword>
<dbReference type="PANTHER" id="PTHR11638:SF18">
    <property type="entry name" value="HEAT SHOCK PROTEIN 104"/>
    <property type="match status" value="1"/>
</dbReference>
<dbReference type="PANTHER" id="PTHR11638">
    <property type="entry name" value="ATP-DEPENDENT CLP PROTEASE"/>
    <property type="match status" value="1"/>
</dbReference>
<protein>
    <submittedName>
        <fullName evidence="6">AAA family ATPase</fullName>
    </submittedName>
</protein>
<keyword evidence="3" id="KW-0143">Chaperone</keyword>
<dbReference type="EMBL" id="BAAAND010000008">
    <property type="protein sequence ID" value="GAA1595409.1"/>
    <property type="molecule type" value="Genomic_DNA"/>
</dbReference>
<proteinExistence type="predicted"/>
<dbReference type="SUPFAM" id="SSF52540">
    <property type="entry name" value="P-loop containing nucleoside triphosphate hydrolases"/>
    <property type="match status" value="1"/>
</dbReference>
<evidence type="ECO:0000256" key="2">
    <source>
        <dbReference type="ARBA" id="ARBA00022840"/>
    </source>
</evidence>
<dbReference type="InterPro" id="IPR050130">
    <property type="entry name" value="ClpA_ClpB"/>
</dbReference>
<comment type="caution">
    <text evidence="6">The sequence shown here is derived from an EMBL/GenBank/DDBJ whole genome shotgun (WGS) entry which is preliminary data.</text>
</comment>
<dbReference type="Gene3D" id="3.40.50.300">
    <property type="entry name" value="P-loop containing nucleotide triphosphate hydrolases"/>
    <property type="match status" value="1"/>
</dbReference>